<keyword evidence="10" id="KW-1185">Reference proteome</keyword>
<keyword evidence="3 6" id="KW-0812">Transmembrane</keyword>
<dbReference type="RefSeq" id="WP_176968434.1">
    <property type="nucleotide sequence ID" value="NZ_FNPV01000013.1"/>
</dbReference>
<gene>
    <name evidence="9" type="ORF">SAMN05192546_1138</name>
</gene>
<keyword evidence="4 6" id="KW-1133">Transmembrane helix</keyword>
<evidence type="ECO:0000256" key="2">
    <source>
        <dbReference type="ARBA" id="ARBA00022475"/>
    </source>
</evidence>
<dbReference type="InterPro" id="IPR018513">
    <property type="entry name" value="Cell_synthase_bac"/>
</dbReference>
<dbReference type="GO" id="GO:0006011">
    <property type="term" value="P:UDP-alpha-D-glucose metabolic process"/>
    <property type="evidence" value="ECO:0007669"/>
    <property type="project" value="InterPro"/>
</dbReference>
<feature type="domain" description="SPOR" evidence="8">
    <location>
        <begin position="31"/>
        <end position="108"/>
    </location>
</feature>
<comment type="subcellular location">
    <subcellularLocation>
        <location evidence="1">Cell membrane</location>
        <topology evidence="1">Single-pass membrane protein</topology>
    </subcellularLocation>
</comment>
<keyword evidence="7" id="KW-0732">Signal</keyword>
<protein>
    <submittedName>
        <fullName evidence="9">Sporulation related domain-containing protein</fullName>
    </submittedName>
</protein>
<dbReference type="AlphaFoldDB" id="A0A1H3R8C4"/>
<dbReference type="PANTHER" id="PTHR39083:SF1">
    <property type="entry name" value="CYCLIC DI-GMP-BINDING PROTEIN"/>
    <property type="match status" value="1"/>
</dbReference>
<dbReference type="SUPFAM" id="SSF110997">
    <property type="entry name" value="Sporulation related repeat"/>
    <property type="match status" value="1"/>
</dbReference>
<accession>A0A1H3R8C4</accession>
<keyword evidence="2" id="KW-1003">Cell membrane</keyword>
<name>A0A1H3R8C4_9FIRM</name>
<evidence type="ECO:0000256" key="1">
    <source>
        <dbReference type="ARBA" id="ARBA00004162"/>
    </source>
</evidence>
<evidence type="ECO:0000256" key="5">
    <source>
        <dbReference type="ARBA" id="ARBA00023136"/>
    </source>
</evidence>
<dbReference type="STRING" id="159292.SAMN05192546_1138"/>
<dbReference type="GO" id="GO:0005886">
    <property type="term" value="C:plasma membrane"/>
    <property type="evidence" value="ECO:0007669"/>
    <property type="project" value="UniProtKB-SubCell"/>
</dbReference>
<dbReference type="GO" id="GO:0042834">
    <property type="term" value="F:peptidoglycan binding"/>
    <property type="evidence" value="ECO:0007669"/>
    <property type="project" value="InterPro"/>
</dbReference>
<feature type="chain" id="PRO_5038970375" evidence="7">
    <location>
        <begin position="28"/>
        <end position="792"/>
    </location>
</feature>
<dbReference type="Pfam" id="PF05036">
    <property type="entry name" value="SPOR"/>
    <property type="match status" value="1"/>
</dbReference>
<feature type="transmembrane region" description="Helical" evidence="6">
    <location>
        <begin position="768"/>
        <end position="787"/>
    </location>
</feature>
<dbReference type="Proteomes" id="UP000199230">
    <property type="component" value="Unassembled WGS sequence"/>
</dbReference>
<evidence type="ECO:0000313" key="9">
    <source>
        <dbReference type="EMBL" id="SDZ21488.1"/>
    </source>
</evidence>
<proteinExistence type="predicted"/>
<dbReference type="PROSITE" id="PS51724">
    <property type="entry name" value="SPOR"/>
    <property type="match status" value="1"/>
</dbReference>
<evidence type="ECO:0000313" key="10">
    <source>
        <dbReference type="Proteomes" id="UP000199230"/>
    </source>
</evidence>
<evidence type="ECO:0000256" key="6">
    <source>
        <dbReference type="SAM" id="Phobius"/>
    </source>
</evidence>
<dbReference type="Pfam" id="PF03170">
    <property type="entry name" value="BcsB"/>
    <property type="match status" value="1"/>
</dbReference>
<organism evidence="9 10">
    <name type="scientific">Tindallia californiensis</name>
    <dbReference type="NCBI Taxonomy" id="159292"/>
    <lineage>
        <taxon>Bacteria</taxon>
        <taxon>Bacillati</taxon>
        <taxon>Bacillota</taxon>
        <taxon>Clostridia</taxon>
        <taxon>Peptostreptococcales</taxon>
        <taxon>Tindalliaceae</taxon>
        <taxon>Tindallia</taxon>
    </lineage>
</organism>
<dbReference type="InterPro" id="IPR036680">
    <property type="entry name" value="SPOR-like_sf"/>
</dbReference>
<reference evidence="9 10" key="1">
    <citation type="submission" date="2016-10" db="EMBL/GenBank/DDBJ databases">
        <authorList>
            <person name="de Groot N.N."/>
        </authorList>
    </citation>
    <scope>NUCLEOTIDE SEQUENCE [LARGE SCALE GENOMIC DNA]</scope>
    <source>
        <strain evidence="9 10">APO</strain>
    </source>
</reference>
<evidence type="ECO:0000256" key="4">
    <source>
        <dbReference type="ARBA" id="ARBA00022989"/>
    </source>
</evidence>
<sequence length="792" mass="90716">MKHMKKILAGWVILVMLATTLVTPTFAEGDNITVGDYVIQAGMFMTEPYADVFKARVEETGLTAHIIKETGYRVVVGPYQSEAEARQDLDRARSIDSNAYVYQLPERSRQILMSQMDGGEVANHQETAFIETEREEREIREKPSVKTVSLENDQILRGFSGSGSLNVSLRNKKPVEDGILHLYYHHSPLVDYPYSSVTVMLNGMPVESFFLREKEGMFYKKIPIKAAFLQEENQISLLTYHRLTDELCEDENNPALWLTLLKETYFEVAYEREGADQIFPYPFLSYEADPWLQATFVLDSFTEANIEAMYTMVYSLASYANVSEKEVDFQVVSLEDVGDLESLKNHFIYIGSPDFEGFLPERDKEDIKQGTLGLYQSVKENTTGLFILSWDESLRSKGSRIFLRDDFIGEFNGAILLDQEEIPEISVMNREDERMTLESLGYGNMLIEGREGQSEIFLQTPPGYGLDQKSSIVIRSRYHPAYHENGVITLSINNERIGSQRIIPNDQEQEYTFSIPSSLQGLSDFNLQIGFNSGAEDPCLTGSSQNIWAFVSQASYLKGPFDHKESFFLEDFPRPFASINQTHVDYMVFPEKPSKELLSEGIRLVSRMAGDRQRQLKPFQVLLGDYVEAGNRLIFLNGEAGIQGKYLEETLIQVDDTQSYIINEEEMTRFLRLDTTLAAAQLLYHEGNHSLFVVGTHEGALKRGIQELLEREDNKVAGDFFFMDQDFRIKSDYRLRSFQQRWMEEDVEAEAQDSQFLEKEGEIINLRALTLGTFVVLLLFILIVSIWKYRSY</sequence>
<evidence type="ECO:0000256" key="7">
    <source>
        <dbReference type="SAM" id="SignalP"/>
    </source>
</evidence>
<dbReference type="PANTHER" id="PTHR39083">
    <property type="entry name" value="CYCLIC DI-GMP-BINDING PROTEIN"/>
    <property type="match status" value="1"/>
</dbReference>
<evidence type="ECO:0000256" key="3">
    <source>
        <dbReference type="ARBA" id="ARBA00022692"/>
    </source>
</evidence>
<feature type="signal peptide" evidence="7">
    <location>
        <begin position="1"/>
        <end position="27"/>
    </location>
</feature>
<dbReference type="Gene3D" id="2.60.120.260">
    <property type="entry name" value="Galactose-binding domain-like"/>
    <property type="match status" value="2"/>
</dbReference>
<dbReference type="EMBL" id="FNPV01000013">
    <property type="protein sequence ID" value="SDZ21488.1"/>
    <property type="molecule type" value="Genomic_DNA"/>
</dbReference>
<dbReference type="InterPro" id="IPR007730">
    <property type="entry name" value="SPOR-like_dom"/>
</dbReference>
<dbReference type="Gene3D" id="3.30.70.1070">
    <property type="entry name" value="Sporulation related repeat"/>
    <property type="match status" value="1"/>
</dbReference>
<keyword evidence="5 6" id="KW-0472">Membrane</keyword>
<evidence type="ECO:0000259" key="8">
    <source>
        <dbReference type="PROSITE" id="PS51724"/>
    </source>
</evidence>